<dbReference type="Gene3D" id="1.10.238.10">
    <property type="entry name" value="EF-hand"/>
    <property type="match status" value="1"/>
</dbReference>
<accession>A0A6U2CGF9</accession>
<proteinExistence type="predicted"/>
<evidence type="ECO:0000313" key="4">
    <source>
        <dbReference type="EMBL" id="CAD8757424.1"/>
    </source>
</evidence>
<keyword evidence="2" id="KW-0812">Transmembrane</keyword>
<dbReference type="InterPro" id="IPR011992">
    <property type="entry name" value="EF-hand-dom_pair"/>
</dbReference>
<evidence type="ECO:0000259" key="3">
    <source>
        <dbReference type="PROSITE" id="PS50222"/>
    </source>
</evidence>
<dbReference type="Pfam" id="PF07784">
    <property type="entry name" value="DUF1622"/>
    <property type="match status" value="1"/>
</dbReference>
<dbReference type="InterPro" id="IPR012427">
    <property type="entry name" value="DUF1622"/>
</dbReference>
<dbReference type="AlphaFoldDB" id="A0A6U2CGF9"/>
<dbReference type="InterPro" id="IPR018247">
    <property type="entry name" value="EF_Hand_1_Ca_BS"/>
</dbReference>
<dbReference type="PROSITE" id="PS00018">
    <property type="entry name" value="EF_HAND_1"/>
    <property type="match status" value="1"/>
</dbReference>
<sequence>MWFNRGLTAIVADLATQVQEMRKEMGHPTSAGGHGTGHVGGHEAGHGDHHFSLATTTVPWFHMLVDCLNLLGVLIMVIGVLGILPTVLFEIFPNCFSLNKADQNQGRMLECRLQLSRGLILGMDLMVVSDVIETLCGHVDLVKLVVIVAVRSWLGYERNKEMEHMEHEFHTWQKASEGLGKHLAKGSGNLDDKIKNLFADFDQDKSGHIDKSELKDALAKVGVHATEGEVAQMMGGASKGITFEDFDKLVKDLVPHQAHQGHGHH</sequence>
<gene>
    <name evidence="4" type="ORF">HAND1043_LOCUS23938</name>
</gene>
<dbReference type="Pfam" id="PF00036">
    <property type="entry name" value="EF-hand_1"/>
    <property type="match status" value="1"/>
</dbReference>
<keyword evidence="2" id="KW-1133">Transmembrane helix</keyword>
<organism evidence="4">
    <name type="scientific">Hemiselmis andersenii</name>
    <name type="common">Cryptophyte alga</name>
    <dbReference type="NCBI Taxonomy" id="464988"/>
    <lineage>
        <taxon>Eukaryota</taxon>
        <taxon>Cryptophyceae</taxon>
        <taxon>Cryptomonadales</taxon>
        <taxon>Hemiselmidaceae</taxon>
        <taxon>Hemiselmis</taxon>
    </lineage>
</organism>
<evidence type="ECO:0000256" key="2">
    <source>
        <dbReference type="SAM" id="Phobius"/>
    </source>
</evidence>
<keyword evidence="2" id="KW-0472">Membrane</keyword>
<name>A0A6U2CGF9_HEMAN</name>
<keyword evidence="1" id="KW-0106">Calcium</keyword>
<protein>
    <recommendedName>
        <fullName evidence="3">EF-hand domain-containing protein</fullName>
    </recommendedName>
</protein>
<dbReference type="SUPFAM" id="SSF47473">
    <property type="entry name" value="EF-hand"/>
    <property type="match status" value="1"/>
</dbReference>
<dbReference type="CDD" id="cd00051">
    <property type="entry name" value="EFh"/>
    <property type="match status" value="1"/>
</dbReference>
<evidence type="ECO:0000256" key="1">
    <source>
        <dbReference type="ARBA" id="ARBA00022837"/>
    </source>
</evidence>
<dbReference type="InterPro" id="IPR002048">
    <property type="entry name" value="EF_hand_dom"/>
</dbReference>
<dbReference type="PROSITE" id="PS50222">
    <property type="entry name" value="EF_HAND_2"/>
    <property type="match status" value="1"/>
</dbReference>
<feature type="domain" description="EF-hand" evidence="3">
    <location>
        <begin position="189"/>
        <end position="224"/>
    </location>
</feature>
<dbReference type="GO" id="GO:0005509">
    <property type="term" value="F:calcium ion binding"/>
    <property type="evidence" value="ECO:0007669"/>
    <property type="project" value="InterPro"/>
</dbReference>
<dbReference type="EMBL" id="HBFK01039439">
    <property type="protein sequence ID" value="CAD8757424.1"/>
    <property type="molecule type" value="Transcribed_RNA"/>
</dbReference>
<reference evidence="4" key="1">
    <citation type="submission" date="2021-01" db="EMBL/GenBank/DDBJ databases">
        <authorList>
            <person name="Corre E."/>
            <person name="Pelletier E."/>
            <person name="Niang G."/>
            <person name="Scheremetjew M."/>
            <person name="Finn R."/>
            <person name="Kale V."/>
            <person name="Holt S."/>
            <person name="Cochrane G."/>
            <person name="Meng A."/>
            <person name="Brown T."/>
            <person name="Cohen L."/>
        </authorList>
    </citation>
    <scope>NUCLEOTIDE SEQUENCE</scope>
    <source>
        <strain evidence="4">CCMP441</strain>
    </source>
</reference>
<dbReference type="PANTHER" id="PTHR38468">
    <property type="entry name" value="SLL0939 PROTEIN"/>
    <property type="match status" value="1"/>
</dbReference>
<dbReference type="SMART" id="SM00054">
    <property type="entry name" value="EFh"/>
    <property type="match status" value="1"/>
</dbReference>
<dbReference type="PANTHER" id="PTHR38468:SF1">
    <property type="entry name" value="SLL0939 PROTEIN"/>
    <property type="match status" value="1"/>
</dbReference>
<feature type="transmembrane region" description="Helical" evidence="2">
    <location>
        <begin position="70"/>
        <end position="92"/>
    </location>
</feature>